<gene>
    <name evidence="2" type="ORF">ABEB36_005508</name>
</gene>
<proteinExistence type="predicted"/>
<dbReference type="Pfam" id="PF07841">
    <property type="entry name" value="DM4_12"/>
    <property type="match status" value="1"/>
</dbReference>
<dbReference type="InterPro" id="IPR006631">
    <property type="entry name" value="DM4_12"/>
</dbReference>
<protein>
    <submittedName>
        <fullName evidence="2">Uncharacterized protein</fullName>
    </submittedName>
</protein>
<dbReference type="EMBL" id="JBDJPC010000004">
    <property type="protein sequence ID" value="KAL1506077.1"/>
    <property type="molecule type" value="Genomic_DNA"/>
</dbReference>
<dbReference type="PANTHER" id="PTHR21398:SF21">
    <property type="entry name" value="AGAP004005-PA"/>
    <property type="match status" value="1"/>
</dbReference>
<sequence length="214" mass="24757">MRLVVPILVFLFVVVQEIRSLNARYNNVEQILDTKPQLLSRTKRWLVWKEGINWISVIFGIGVPVNVNYASITLGTVLKAFYQLPNNSSYYTRPYAVATLRKKRSPTRWKLYEIIEDYLNRNNYPDGKACLLKSICEVSAVPLEQRSGLIAEIFHSILTPSSTDDEIENHVHHEYHVAEQMGKQVSNCAHIFPECPFDPVQQFSKFMTVNKFSY</sequence>
<name>A0ABD1F1I9_HYPHA</name>
<evidence type="ECO:0000313" key="2">
    <source>
        <dbReference type="EMBL" id="KAL1506077.1"/>
    </source>
</evidence>
<feature type="signal peptide" evidence="1">
    <location>
        <begin position="1"/>
        <end position="20"/>
    </location>
</feature>
<dbReference type="AlphaFoldDB" id="A0ABD1F1I9"/>
<feature type="chain" id="PRO_5044872839" evidence="1">
    <location>
        <begin position="21"/>
        <end position="214"/>
    </location>
</feature>
<comment type="caution">
    <text evidence="2">The sequence shown here is derived from an EMBL/GenBank/DDBJ whole genome shotgun (WGS) entry which is preliminary data.</text>
</comment>
<evidence type="ECO:0000256" key="1">
    <source>
        <dbReference type="SAM" id="SignalP"/>
    </source>
</evidence>
<evidence type="ECO:0000313" key="3">
    <source>
        <dbReference type="Proteomes" id="UP001566132"/>
    </source>
</evidence>
<reference evidence="2 3" key="1">
    <citation type="submission" date="2024-05" db="EMBL/GenBank/DDBJ databases">
        <title>Genetic variation in Jamaican populations of the coffee berry borer (Hypothenemus hampei).</title>
        <authorList>
            <person name="Errbii M."/>
            <person name="Myrie A."/>
        </authorList>
    </citation>
    <scope>NUCLEOTIDE SEQUENCE [LARGE SCALE GENOMIC DNA]</scope>
    <source>
        <strain evidence="2">JA-Hopewell-2020-01-JO</strain>
        <tissue evidence="2">Whole body</tissue>
    </source>
</reference>
<dbReference type="Proteomes" id="UP001566132">
    <property type="component" value="Unassembled WGS sequence"/>
</dbReference>
<keyword evidence="3" id="KW-1185">Reference proteome</keyword>
<dbReference type="SMART" id="SM00718">
    <property type="entry name" value="DM4_12"/>
    <property type="match status" value="1"/>
</dbReference>
<organism evidence="2 3">
    <name type="scientific">Hypothenemus hampei</name>
    <name type="common">Coffee berry borer</name>
    <dbReference type="NCBI Taxonomy" id="57062"/>
    <lineage>
        <taxon>Eukaryota</taxon>
        <taxon>Metazoa</taxon>
        <taxon>Ecdysozoa</taxon>
        <taxon>Arthropoda</taxon>
        <taxon>Hexapoda</taxon>
        <taxon>Insecta</taxon>
        <taxon>Pterygota</taxon>
        <taxon>Neoptera</taxon>
        <taxon>Endopterygota</taxon>
        <taxon>Coleoptera</taxon>
        <taxon>Polyphaga</taxon>
        <taxon>Cucujiformia</taxon>
        <taxon>Curculionidae</taxon>
        <taxon>Scolytinae</taxon>
        <taxon>Hypothenemus</taxon>
    </lineage>
</organism>
<accession>A0ABD1F1I9</accession>
<dbReference type="PANTHER" id="PTHR21398">
    <property type="entry name" value="AGAP007094-PA"/>
    <property type="match status" value="1"/>
</dbReference>
<keyword evidence="1" id="KW-0732">Signal</keyword>